<feature type="domain" description="Tyrosine-protein phosphatase" evidence="2">
    <location>
        <begin position="144"/>
        <end position="383"/>
    </location>
</feature>
<dbReference type="InterPro" id="IPR003595">
    <property type="entry name" value="Tyr_Pase_cat"/>
</dbReference>
<dbReference type="Gene3D" id="3.90.190.10">
    <property type="entry name" value="Protein tyrosine phosphatase superfamily"/>
    <property type="match status" value="1"/>
</dbReference>
<name>A0A8J4XR56_CHIOP</name>
<sequence>MQREGGQPRALDWQKKLMDAAVSLVSKEEEREARGRRSAKQEPAGTSSMFIAATVVQEGREQVEVTVDGSTTEGHHSLEKDVAYLIVVVTEKRNGIQERVPYLEEHPLAVLPAGDEDIYMNVTYQVMEKDLEAYLLRAVMSRDTKIEFDNVPLFMSTNHAESERPENCSKNRYKNKVIYDDTRVILPLYNDIPHTDYINASYVEGPTQPAAFIATQGPKEETVGAFWRMMWHSKCNIILMVANLKEGQKVKVAQYWPESKPWLTEGITVTPTDINVKMDFVIRSFTMSVGNTQRKITQYQYTAWPDHGVPKISYGLAQMIKLVLRDKHTGGPLTVHCSAGIGRTGTVILVLFLLDQLEARGTANPSEALTALRRGRGRLVENTVSGPPCWEADTTATSYCHCCYCCCHYHCCCDYHCCSCHHHY</sequence>
<dbReference type="AlphaFoldDB" id="A0A8J4XR56"/>
<evidence type="ECO:0000313" key="5">
    <source>
        <dbReference type="Proteomes" id="UP000770661"/>
    </source>
</evidence>
<dbReference type="PROSITE" id="PS50056">
    <property type="entry name" value="TYR_PHOSPHATASE_2"/>
    <property type="match status" value="1"/>
</dbReference>
<dbReference type="PROSITE" id="PS00383">
    <property type="entry name" value="TYR_PHOSPHATASE_1"/>
    <property type="match status" value="1"/>
</dbReference>
<keyword evidence="4" id="KW-0675">Receptor</keyword>
<feature type="domain" description="Tyrosine specific protein phosphatases" evidence="3">
    <location>
        <begin position="314"/>
        <end position="382"/>
    </location>
</feature>
<evidence type="ECO:0000259" key="3">
    <source>
        <dbReference type="PROSITE" id="PS50056"/>
    </source>
</evidence>
<dbReference type="InterPro" id="IPR050348">
    <property type="entry name" value="Protein-Tyr_Phosphatase"/>
</dbReference>
<reference evidence="4" key="1">
    <citation type="submission" date="2020-07" db="EMBL/GenBank/DDBJ databases">
        <title>The High-quality genome of the commercially important snow crab, Chionoecetes opilio.</title>
        <authorList>
            <person name="Jeong J.-H."/>
            <person name="Ryu S."/>
        </authorList>
    </citation>
    <scope>NUCLEOTIDE SEQUENCE</scope>
    <source>
        <strain evidence="4">MADBK_172401_WGS</strain>
        <tissue evidence="4">Digestive gland</tissue>
    </source>
</reference>
<dbReference type="InterPro" id="IPR000387">
    <property type="entry name" value="Tyr_Pase_dom"/>
</dbReference>
<dbReference type="CDD" id="cd00047">
    <property type="entry name" value="PTPc"/>
    <property type="match status" value="1"/>
</dbReference>
<dbReference type="PANTHER" id="PTHR19134:SF527">
    <property type="entry name" value="TYROSINE-PROTEIN PHOSPHATASE NON-RECEPTOR TYPE 7"/>
    <property type="match status" value="1"/>
</dbReference>
<dbReference type="InterPro" id="IPR016130">
    <property type="entry name" value="Tyr_Pase_AS"/>
</dbReference>
<dbReference type="InterPro" id="IPR029021">
    <property type="entry name" value="Prot-tyrosine_phosphatase-like"/>
</dbReference>
<dbReference type="GO" id="GO:0048666">
    <property type="term" value="P:neuron development"/>
    <property type="evidence" value="ECO:0007669"/>
    <property type="project" value="UniProtKB-ARBA"/>
</dbReference>
<dbReference type="Proteomes" id="UP000770661">
    <property type="component" value="Unassembled WGS sequence"/>
</dbReference>
<dbReference type="InterPro" id="IPR000242">
    <property type="entry name" value="PTP_cat"/>
</dbReference>
<dbReference type="SMART" id="SM00404">
    <property type="entry name" value="PTPc_motif"/>
    <property type="match status" value="1"/>
</dbReference>
<dbReference type="PRINTS" id="PR00700">
    <property type="entry name" value="PRTYPHPHTASE"/>
</dbReference>
<dbReference type="OrthoDB" id="6371915at2759"/>
<dbReference type="Pfam" id="PF00102">
    <property type="entry name" value="Y_phosphatase"/>
    <property type="match status" value="1"/>
</dbReference>
<evidence type="ECO:0000313" key="4">
    <source>
        <dbReference type="EMBL" id="KAG0712498.1"/>
    </source>
</evidence>
<proteinExistence type="predicted"/>
<feature type="compositionally biased region" description="Basic and acidic residues" evidence="1">
    <location>
        <begin position="26"/>
        <end position="35"/>
    </location>
</feature>
<evidence type="ECO:0000259" key="2">
    <source>
        <dbReference type="PROSITE" id="PS50055"/>
    </source>
</evidence>
<protein>
    <submittedName>
        <fullName evidence="4">Receptor-type tyrosine-protein phosphatase alpha</fullName>
    </submittedName>
</protein>
<comment type="caution">
    <text evidence="4">The sequence shown here is derived from an EMBL/GenBank/DDBJ whole genome shotgun (WGS) entry which is preliminary data.</text>
</comment>
<dbReference type="SMART" id="SM00194">
    <property type="entry name" value="PTPc"/>
    <property type="match status" value="1"/>
</dbReference>
<dbReference type="EMBL" id="JACEEZ010022373">
    <property type="protein sequence ID" value="KAG0712498.1"/>
    <property type="molecule type" value="Genomic_DNA"/>
</dbReference>
<gene>
    <name evidence="4" type="primary">PTPRA_0</name>
    <name evidence="4" type="ORF">GWK47_018352</name>
</gene>
<dbReference type="PANTHER" id="PTHR19134">
    <property type="entry name" value="RECEPTOR-TYPE TYROSINE-PROTEIN PHOSPHATASE"/>
    <property type="match status" value="1"/>
</dbReference>
<dbReference type="GO" id="GO:0004725">
    <property type="term" value="F:protein tyrosine phosphatase activity"/>
    <property type="evidence" value="ECO:0007669"/>
    <property type="project" value="InterPro"/>
</dbReference>
<feature type="region of interest" description="Disordered" evidence="1">
    <location>
        <begin position="24"/>
        <end position="45"/>
    </location>
</feature>
<organism evidence="4 5">
    <name type="scientific">Chionoecetes opilio</name>
    <name type="common">Atlantic snow crab</name>
    <name type="synonym">Cancer opilio</name>
    <dbReference type="NCBI Taxonomy" id="41210"/>
    <lineage>
        <taxon>Eukaryota</taxon>
        <taxon>Metazoa</taxon>
        <taxon>Ecdysozoa</taxon>
        <taxon>Arthropoda</taxon>
        <taxon>Crustacea</taxon>
        <taxon>Multicrustacea</taxon>
        <taxon>Malacostraca</taxon>
        <taxon>Eumalacostraca</taxon>
        <taxon>Eucarida</taxon>
        <taxon>Decapoda</taxon>
        <taxon>Pleocyemata</taxon>
        <taxon>Brachyura</taxon>
        <taxon>Eubrachyura</taxon>
        <taxon>Majoidea</taxon>
        <taxon>Majidae</taxon>
        <taxon>Chionoecetes</taxon>
    </lineage>
</organism>
<dbReference type="SUPFAM" id="SSF52799">
    <property type="entry name" value="(Phosphotyrosine protein) phosphatases II"/>
    <property type="match status" value="1"/>
</dbReference>
<evidence type="ECO:0000256" key="1">
    <source>
        <dbReference type="SAM" id="MobiDB-lite"/>
    </source>
</evidence>
<accession>A0A8J4XR56</accession>
<dbReference type="PROSITE" id="PS50055">
    <property type="entry name" value="TYR_PHOSPHATASE_PTP"/>
    <property type="match status" value="1"/>
</dbReference>
<keyword evidence="5" id="KW-1185">Reference proteome</keyword>